<comment type="caution">
    <text evidence="8">The sequence shown here is derived from an EMBL/GenBank/DDBJ whole genome shotgun (WGS) entry which is preliminary data.</text>
</comment>
<reference evidence="8 9" key="1">
    <citation type="submission" date="2024-06" db="EMBL/GenBank/DDBJ databases">
        <authorList>
            <person name="Kaempfer P."/>
            <person name="Viver T."/>
        </authorList>
    </citation>
    <scope>NUCLEOTIDE SEQUENCE [LARGE SCALE GENOMIC DNA]</scope>
    <source>
        <strain evidence="8 9">ST-119</strain>
    </source>
</reference>
<feature type="transmembrane region" description="Helical" evidence="7">
    <location>
        <begin position="12"/>
        <end position="39"/>
    </location>
</feature>
<organism evidence="8 9">
    <name type="scientific">Flavobacterium rhizosphaerae</name>
    <dbReference type="NCBI Taxonomy" id="3163298"/>
    <lineage>
        <taxon>Bacteria</taxon>
        <taxon>Pseudomonadati</taxon>
        <taxon>Bacteroidota</taxon>
        <taxon>Flavobacteriia</taxon>
        <taxon>Flavobacteriales</taxon>
        <taxon>Flavobacteriaceae</taxon>
        <taxon>Flavobacterium</taxon>
    </lineage>
</organism>
<dbReference type="InterPro" id="IPR004960">
    <property type="entry name" value="LipA_acyltrans"/>
</dbReference>
<keyword evidence="6 8" id="KW-0012">Acyltransferase</keyword>
<dbReference type="EMBL" id="JBELPZ010000003">
    <property type="protein sequence ID" value="MFL9843733.1"/>
    <property type="molecule type" value="Genomic_DNA"/>
</dbReference>
<dbReference type="Pfam" id="PF03279">
    <property type="entry name" value="Lip_A_acyltrans"/>
    <property type="match status" value="1"/>
</dbReference>
<evidence type="ECO:0000256" key="2">
    <source>
        <dbReference type="ARBA" id="ARBA00022475"/>
    </source>
</evidence>
<keyword evidence="4" id="KW-0808">Transferase</keyword>
<evidence type="ECO:0000256" key="3">
    <source>
        <dbReference type="ARBA" id="ARBA00022519"/>
    </source>
</evidence>
<accession>A0ABW8YTY3</accession>
<keyword evidence="7" id="KW-0812">Transmembrane</keyword>
<keyword evidence="3" id="KW-0997">Cell inner membrane</keyword>
<evidence type="ECO:0000256" key="4">
    <source>
        <dbReference type="ARBA" id="ARBA00022679"/>
    </source>
</evidence>
<dbReference type="PANTHER" id="PTHR30606:SF10">
    <property type="entry name" value="PHOSPHATIDYLINOSITOL MANNOSIDE ACYLTRANSFERASE"/>
    <property type="match status" value="1"/>
</dbReference>
<name>A0ABW8YTY3_9FLAO</name>
<dbReference type="GO" id="GO:0016746">
    <property type="term" value="F:acyltransferase activity"/>
    <property type="evidence" value="ECO:0007669"/>
    <property type="project" value="UniProtKB-KW"/>
</dbReference>
<evidence type="ECO:0000256" key="7">
    <source>
        <dbReference type="SAM" id="Phobius"/>
    </source>
</evidence>
<gene>
    <name evidence="8" type="ORF">ABS766_04805</name>
</gene>
<dbReference type="RefSeq" id="WP_408083985.1">
    <property type="nucleotide sequence ID" value="NZ_JBELPZ010000003.1"/>
</dbReference>
<sequence>MQLIAYLIVYPILWLISILPFRLLYLLSDAVYVLVYYIIGYRKKTVATNLALALPYLTAKERKKVEKKFYRHFCDSFAEMAKTLNITDRQIKERFVFTNFELMHQKETQPKSTVVLIGHYASYEWLLLLHKYLKIQKGFGIYKPIKNKYFDSLVRKIRGRFGAELIGMRDVIPVMRKKAREGDHGFYGFITDQSPRKKSAIHWGDFFGMEVPIFVGGELLAKKMGLNIMYAKIERVKRGHYQCTFIPVEGNIKEIPNFDITDGFMRMLEQQIKAAPEYYLWTHKRFKHRRNNPSAPKA</sequence>
<evidence type="ECO:0000313" key="8">
    <source>
        <dbReference type="EMBL" id="MFL9843733.1"/>
    </source>
</evidence>
<keyword evidence="2" id="KW-1003">Cell membrane</keyword>
<comment type="subcellular location">
    <subcellularLocation>
        <location evidence="1">Cell inner membrane</location>
    </subcellularLocation>
</comment>
<evidence type="ECO:0000256" key="5">
    <source>
        <dbReference type="ARBA" id="ARBA00023136"/>
    </source>
</evidence>
<evidence type="ECO:0000313" key="9">
    <source>
        <dbReference type="Proteomes" id="UP001629156"/>
    </source>
</evidence>
<dbReference type="CDD" id="cd07984">
    <property type="entry name" value="LPLAT_LABLAT-like"/>
    <property type="match status" value="1"/>
</dbReference>
<keyword evidence="7" id="KW-1133">Transmembrane helix</keyword>
<proteinExistence type="predicted"/>
<dbReference type="PANTHER" id="PTHR30606">
    <property type="entry name" value="LIPID A BIOSYNTHESIS LAUROYL ACYLTRANSFERASE"/>
    <property type="match status" value="1"/>
</dbReference>
<keyword evidence="9" id="KW-1185">Reference proteome</keyword>
<protein>
    <submittedName>
        <fullName evidence="8">Lipid A biosynthesis acyltransferase</fullName>
    </submittedName>
</protein>
<evidence type="ECO:0000256" key="6">
    <source>
        <dbReference type="ARBA" id="ARBA00023315"/>
    </source>
</evidence>
<keyword evidence="5 7" id="KW-0472">Membrane</keyword>
<dbReference type="Proteomes" id="UP001629156">
    <property type="component" value="Unassembled WGS sequence"/>
</dbReference>
<evidence type="ECO:0000256" key="1">
    <source>
        <dbReference type="ARBA" id="ARBA00004533"/>
    </source>
</evidence>
<dbReference type="PIRSF" id="PIRSF026649">
    <property type="entry name" value="MsbB"/>
    <property type="match status" value="1"/>
</dbReference>